<feature type="non-terminal residue" evidence="1">
    <location>
        <position position="1"/>
    </location>
</feature>
<sequence>PQVASGEGRMYADPTLPLWDRKVVSDRGELNFPQKTSISFQVKYMFKHNFNFKIPIFNLT</sequence>
<dbReference type="EMBL" id="GEDG01032858">
    <property type="protein sequence ID" value="JAP10587.1"/>
    <property type="molecule type" value="Transcribed_RNA"/>
</dbReference>
<accession>A0A0V0GTN5</accession>
<evidence type="ECO:0000313" key="1">
    <source>
        <dbReference type="EMBL" id="JAP10587.1"/>
    </source>
</evidence>
<name>A0A0V0GTN5_SOLCH</name>
<proteinExistence type="predicted"/>
<organism evidence="1">
    <name type="scientific">Solanum chacoense</name>
    <name type="common">Chaco potato</name>
    <dbReference type="NCBI Taxonomy" id="4108"/>
    <lineage>
        <taxon>Eukaryota</taxon>
        <taxon>Viridiplantae</taxon>
        <taxon>Streptophyta</taxon>
        <taxon>Embryophyta</taxon>
        <taxon>Tracheophyta</taxon>
        <taxon>Spermatophyta</taxon>
        <taxon>Magnoliopsida</taxon>
        <taxon>eudicotyledons</taxon>
        <taxon>Gunneridae</taxon>
        <taxon>Pentapetalae</taxon>
        <taxon>asterids</taxon>
        <taxon>lamiids</taxon>
        <taxon>Solanales</taxon>
        <taxon>Solanaceae</taxon>
        <taxon>Solanoideae</taxon>
        <taxon>Solaneae</taxon>
        <taxon>Solanum</taxon>
    </lineage>
</organism>
<dbReference type="AlphaFoldDB" id="A0A0V0GTN5"/>
<protein>
    <submittedName>
        <fullName evidence="1">Putative ovule protein</fullName>
    </submittedName>
</protein>
<reference evidence="1" key="1">
    <citation type="submission" date="2015-12" db="EMBL/GenBank/DDBJ databases">
        <title>Gene expression during late stages of embryo sac development: a critical building block for successful pollen-pistil interactions.</title>
        <authorList>
            <person name="Liu Y."/>
            <person name="Joly V."/>
            <person name="Sabar M."/>
            <person name="Matton D.P."/>
        </authorList>
    </citation>
    <scope>NUCLEOTIDE SEQUENCE</scope>
</reference>